<protein>
    <recommendedName>
        <fullName evidence="1">ATPase dynein-related AAA domain-containing protein</fullName>
    </recommendedName>
</protein>
<dbReference type="InterPro" id="IPR011704">
    <property type="entry name" value="ATPase_dyneun-rel_AAA"/>
</dbReference>
<dbReference type="SUPFAM" id="SSF52540">
    <property type="entry name" value="P-loop containing nucleoside triphosphate hydrolases"/>
    <property type="match status" value="1"/>
</dbReference>
<dbReference type="KEGG" id="cpi:Cpin_1453"/>
<dbReference type="EMBL" id="CP001699">
    <property type="protein sequence ID" value="ACU58950.1"/>
    <property type="molecule type" value="Genomic_DNA"/>
</dbReference>
<dbReference type="RefSeq" id="WP_012789126.1">
    <property type="nucleotide sequence ID" value="NC_013132.1"/>
</dbReference>
<dbReference type="Gene3D" id="3.40.50.300">
    <property type="entry name" value="P-loop containing nucleotide triphosphate hydrolases"/>
    <property type="match status" value="1"/>
</dbReference>
<dbReference type="REBASE" id="21636">
    <property type="entry name" value="CpiMcrBP"/>
</dbReference>
<dbReference type="Pfam" id="PF07728">
    <property type="entry name" value="AAA_5"/>
    <property type="match status" value="1"/>
</dbReference>
<feature type="domain" description="ATPase dynein-related AAA" evidence="1">
    <location>
        <begin position="216"/>
        <end position="335"/>
    </location>
</feature>
<dbReference type="AlphaFoldDB" id="A0A979G164"/>
<organism evidence="2 3">
    <name type="scientific">Chitinophaga pinensis (strain ATCC 43595 / DSM 2588 / LMG 13176 / NBRC 15968 / NCIMB 11800 / UQM 2034)</name>
    <dbReference type="NCBI Taxonomy" id="485918"/>
    <lineage>
        <taxon>Bacteria</taxon>
        <taxon>Pseudomonadati</taxon>
        <taxon>Bacteroidota</taxon>
        <taxon>Chitinophagia</taxon>
        <taxon>Chitinophagales</taxon>
        <taxon>Chitinophagaceae</taxon>
        <taxon>Chitinophaga</taxon>
    </lineage>
</organism>
<evidence type="ECO:0000313" key="3">
    <source>
        <dbReference type="Proteomes" id="UP000002215"/>
    </source>
</evidence>
<reference evidence="2 3" key="2">
    <citation type="journal article" date="2010" name="Stand. Genomic Sci.">
        <title>Complete genome sequence of Chitinophaga pinensis type strain (UQM 2034).</title>
        <authorList>
            <person name="Glavina Del Rio T."/>
            <person name="Abt B."/>
            <person name="Spring S."/>
            <person name="Lapidus A."/>
            <person name="Nolan M."/>
            <person name="Tice H."/>
            <person name="Copeland A."/>
            <person name="Cheng J.F."/>
            <person name="Chen F."/>
            <person name="Bruce D."/>
            <person name="Goodwin L."/>
            <person name="Pitluck S."/>
            <person name="Ivanova N."/>
            <person name="Mavromatis K."/>
            <person name="Mikhailova N."/>
            <person name="Pati A."/>
            <person name="Chen A."/>
            <person name="Palaniappan K."/>
            <person name="Land M."/>
            <person name="Hauser L."/>
            <person name="Chang Y.J."/>
            <person name="Jeffries C.D."/>
            <person name="Chain P."/>
            <person name="Saunders E."/>
            <person name="Detter J.C."/>
            <person name="Brettin T."/>
            <person name="Rohde M."/>
            <person name="Goker M."/>
            <person name="Bristow J."/>
            <person name="Eisen J.A."/>
            <person name="Markowitz V."/>
            <person name="Hugenholtz P."/>
            <person name="Kyrpides N.C."/>
            <person name="Klenk H.P."/>
            <person name="Lucas S."/>
        </authorList>
    </citation>
    <scope>NUCLEOTIDE SEQUENCE [LARGE SCALE GENOMIC DNA]</scope>
    <source>
        <strain evidence="3">ATCC 43595 / DSM 2588 / LMG 13176 / NBRC 15968 / NCIMB 11800 / UQM 2034</strain>
    </source>
</reference>
<dbReference type="Proteomes" id="UP000002215">
    <property type="component" value="Chromosome"/>
</dbReference>
<sequence length="564" mass="65186">MKPAKIYDVRRGNPDYHNLLSPDKTFIFWNETELSDTAPGEIAFFVNREEKEALFTIATAVTCTAVRNKLTMLKEFDYDDGTYAGTEGDEFRQYVVKQIVNIPKGWKWQKPLRQVAVASLWSEEGDNANRLERVSDLQQLFTDGPAWEALEGYNMHVETINMPVNQTNIHMKLITPAKRKEGLKQPQNRTTGKASAIAFEHPYRKLLMALRTKPFVLLGGNSGTGKSWTARKLAYMTCSDPALRTGDSPGNFEMISVRPNWHEPDDLLGYAVTHRGILRYHCTKLLCFMIKAWKYPEVPFILCLDEMNLAQPEHYFSDFLSVLETARVHDGRTIYDPFLNADEVTRYSHGDPTFWQQLGLLENNDLRQQFLEKGISMPVNLFVIGTVNMNEITRTISTRVLDRAMVIEVKMKPLQEKLIGETEQWEYPPTYEIAAWLMAPPLDRFIAYQNHPDIGMRISRHLEKLYIILEDTKFALSDRVLHQTLVYCFLHCEQKKADLPVDWIYAFLDEVIAMKILVRITGDNDTCRLLLDRLLPEMAYFPASRQKVLRMQSVLENVGYTSYW</sequence>
<name>A0A979G164_CHIPD</name>
<dbReference type="GO" id="GO:0005524">
    <property type="term" value="F:ATP binding"/>
    <property type="evidence" value="ECO:0007669"/>
    <property type="project" value="InterPro"/>
</dbReference>
<reference evidence="3" key="1">
    <citation type="submission" date="2009-08" db="EMBL/GenBank/DDBJ databases">
        <title>The complete genome of Chitinophaga pinensis DSM 2588.</title>
        <authorList>
            <consortium name="US DOE Joint Genome Institute (JGI-PGF)"/>
            <person name="Lucas S."/>
            <person name="Copeland A."/>
            <person name="Lapidus A."/>
            <person name="Glavina del Rio T."/>
            <person name="Dalin E."/>
            <person name="Tice H."/>
            <person name="Bruce D."/>
            <person name="Goodwin L."/>
            <person name="Pitluck S."/>
            <person name="Kyrpides N."/>
            <person name="Mavromatis K."/>
            <person name="Ivanova N."/>
            <person name="Mikhailova N."/>
            <person name="Sims D."/>
            <person name="Meinche L."/>
            <person name="Brettin T."/>
            <person name="Detter J.C."/>
            <person name="Han C."/>
            <person name="Larimer F."/>
            <person name="Land M."/>
            <person name="Hauser L."/>
            <person name="Markowitz V."/>
            <person name="Cheng J.-F."/>
            <person name="Hugenholtz P."/>
            <person name="Woyke T."/>
            <person name="Wu D."/>
            <person name="Spring S."/>
            <person name="Klenk H.-P."/>
            <person name="Eisen J.A."/>
        </authorList>
    </citation>
    <scope>NUCLEOTIDE SEQUENCE [LARGE SCALE GENOMIC DNA]</scope>
    <source>
        <strain evidence="3">ATCC 43595 / DSM 2588 / LMG 13176 / NBRC 15968 / NCIMB 11800 / UQM 2034</strain>
    </source>
</reference>
<dbReference type="GO" id="GO:0016887">
    <property type="term" value="F:ATP hydrolysis activity"/>
    <property type="evidence" value="ECO:0007669"/>
    <property type="project" value="InterPro"/>
</dbReference>
<evidence type="ECO:0000313" key="2">
    <source>
        <dbReference type="EMBL" id="ACU58950.1"/>
    </source>
</evidence>
<dbReference type="InterPro" id="IPR027417">
    <property type="entry name" value="P-loop_NTPase"/>
</dbReference>
<accession>A0A979G164</accession>
<evidence type="ECO:0000259" key="1">
    <source>
        <dbReference type="Pfam" id="PF07728"/>
    </source>
</evidence>
<gene>
    <name evidence="2" type="ordered locus">Cpin_1453</name>
</gene>
<dbReference type="OrthoDB" id="9781481at2"/>
<proteinExistence type="predicted"/>